<dbReference type="PROSITE" id="PS50093">
    <property type="entry name" value="PKD"/>
    <property type="match status" value="1"/>
</dbReference>
<dbReference type="InterPro" id="IPR036909">
    <property type="entry name" value="Cyt_c-like_dom_sf"/>
</dbReference>
<keyword evidence="5 6" id="KW-0408">Iron</keyword>
<feature type="binding site" description="covalent" evidence="6">
    <location>
        <position position="883"/>
    </location>
    <ligand>
        <name>heme c</name>
        <dbReference type="ChEBI" id="CHEBI:61717"/>
    </ligand>
</feature>
<keyword evidence="3 6" id="KW-0479">Metal-binding</keyword>
<evidence type="ECO:0000256" key="1">
    <source>
        <dbReference type="ARBA" id="ARBA00022448"/>
    </source>
</evidence>
<dbReference type="PRINTS" id="PR00606">
    <property type="entry name" value="CYTCHROMECID"/>
</dbReference>
<dbReference type="Gene3D" id="2.120.10.30">
    <property type="entry name" value="TolB, C-terminal domain"/>
    <property type="match status" value="1"/>
</dbReference>
<organism evidence="10">
    <name type="scientific">Roseihalotalea indica</name>
    <dbReference type="NCBI Taxonomy" id="2867963"/>
    <lineage>
        <taxon>Bacteria</taxon>
        <taxon>Pseudomonadati</taxon>
        <taxon>Bacteroidota</taxon>
        <taxon>Cytophagia</taxon>
        <taxon>Cytophagales</taxon>
        <taxon>Catalimonadaceae</taxon>
        <taxon>Roseihalotalea</taxon>
    </lineage>
</organism>
<sequence>MRFYKPSTIYKRLLVLLLGLTPLLYTSCGNQRDGDPIVLVFSKTSGFHHASIPKGIAAIEKLGEENGFAVDTTTNAAMFQEDSLAKYAAVIFLNTTGNVLDYRQEAAFERYIQSGGGFVGVHAASDTEYDWGWYGRLVGAYFNGHPVPQEAKFTIKDRSFAATEFFQDTLWTRTDELYNFKNLNPDVHVLLTIDESSYEGGTNGDYHPMSWYHEYDGGRAFFTALGHTDESYQEENYLKHLLGGIEYAIGDNEKLNYSQATTQLPPNPDRFSKVQLSQGEFYEPTEMAVLPNLDILITQRRGEIMLYQQETGSVKQVGFLDAYFKTSVQGVNAEEGVLGITKDPDFENNHWIYIYYSPADVSVNRLSRFTYENDTVDNATEQVILEVQSQREICCHTGGSLAFGPDGLLFLSTGDNSTPFNEPDQQYVNNGYAPLNDEPGHRQYDARRSSGNTNDLRGKILRIKVNEDGSYDIPEGNLFPEGNDKARPEIYVMGNRNPYRISVDQKNGYLYWGEVGPDARQDSLRGPKGYDEVNQARKAGFFGWPLFVGNNYAYHEYNYTNGEVADEAFDPKKPLNNSRNNTGLTELPEANPAFIWYPYDASSDFPQVGTGGRNAMAGPVYYTDMFPEDTRLPDYYNGKLIIYDWIRGWIKAVTLQENGDFDKMEPFFEDIQVNSLIDMEVGPDGKLYLLEYGNGWFAKNDDSGLARIDFNAGNLPPKIASLQVNETSGALPFEIQAKVEAQDPEEKQLTYVWNLGNGETQTTTTPELTYAYSKAGGYDVTVEVKDAEGASSTSNPVALYAGNTAPNVSIEVTEGNRSFYLPGVPFSYAVQVSDPEDGNEIVEDNLMVSMDYVEGYDKAEDNMGHQEGEALIEGKNLTLNLDCKSCHKENEKSIGPAYQLVAEKYHEDASATNYLVQKIINGGGGVWGETQMPAHPDLAEGDATQIVAWILSLGGEGSREPSLPATGTITPEDENPNAALVLTASYTDQGGQNIKSLTQRAVLSLNSNMVSFSGRESIEGFSPMAFNGNRLLVYPDQSGWFALDSLDLSHVTSVNVMSGWREAPSSGLNFELRLDAPDGEVLGTGKMATPKAGQQNGVTAITINPVADGQFHDVYFIYQPSGEQETMQGGVMGVQFNGE</sequence>
<dbReference type="InterPro" id="IPR022409">
    <property type="entry name" value="PKD/Chitinase_dom"/>
</dbReference>
<dbReference type="InterPro" id="IPR013783">
    <property type="entry name" value="Ig-like_fold"/>
</dbReference>
<dbReference type="InterPro" id="IPR029010">
    <property type="entry name" value="ThuA-like"/>
</dbReference>
<dbReference type="Pfam" id="PF00801">
    <property type="entry name" value="PKD"/>
    <property type="match status" value="1"/>
</dbReference>
<dbReference type="InterPro" id="IPR009056">
    <property type="entry name" value="Cyt_c-like_dom"/>
</dbReference>
<dbReference type="PANTHER" id="PTHR40469">
    <property type="entry name" value="SECRETED GLYCOSYL HYDROLASE"/>
    <property type="match status" value="1"/>
</dbReference>
<feature type="domain" description="PKD" evidence="8">
    <location>
        <begin position="743"/>
        <end position="799"/>
    </location>
</feature>
<evidence type="ECO:0000256" key="2">
    <source>
        <dbReference type="ARBA" id="ARBA00022617"/>
    </source>
</evidence>
<dbReference type="Pfam" id="PF06283">
    <property type="entry name" value="ThuA"/>
    <property type="match status" value="1"/>
</dbReference>
<evidence type="ECO:0000256" key="3">
    <source>
        <dbReference type="ARBA" id="ARBA00022723"/>
    </source>
</evidence>
<dbReference type="SUPFAM" id="SSF52317">
    <property type="entry name" value="Class I glutamine amidotransferase-like"/>
    <property type="match status" value="1"/>
</dbReference>
<dbReference type="Gene3D" id="2.60.40.10">
    <property type="entry name" value="Immunoglobulins"/>
    <property type="match status" value="1"/>
</dbReference>
<dbReference type="GO" id="GO:0020037">
    <property type="term" value="F:heme binding"/>
    <property type="evidence" value="ECO:0007669"/>
    <property type="project" value="InterPro"/>
</dbReference>
<dbReference type="EMBL" id="CP120682">
    <property type="protein sequence ID" value="WKN35658.1"/>
    <property type="molecule type" value="Genomic_DNA"/>
</dbReference>
<dbReference type="PANTHER" id="PTHR40469:SF2">
    <property type="entry name" value="GALACTOSE-BINDING DOMAIN-LIKE SUPERFAMILY PROTEIN"/>
    <property type="match status" value="1"/>
</dbReference>
<keyword evidence="4" id="KW-0249">Electron transport</keyword>
<feature type="chain" id="PRO_5041212197" evidence="7">
    <location>
        <begin position="27"/>
        <end position="1139"/>
    </location>
</feature>
<evidence type="ECO:0000259" key="8">
    <source>
        <dbReference type="PROSITE" id="PS50093"/>
    </source>
</evidence>
<feature type="binding site" description="covalent" evidence="6">
    <location>
        <position position="932"/>
    </location>
    <ligand>
        <name>heme c</name>
        <dbReference type="ChEBI" id="CHEBI:61717"/>
    </ligand>
</feature>
<dbReference type="GO" id="GO:0009055">
    <property type="term" value="F:electron transfer activity"/>
    <property type="evidence" value="ECO:0007669"/>
    <property type="project" value="InterPro"/>
</dbReference>
<evidence type="ECO:0000259" key="9">
    <source>
        <dbReference type="PROSITE" id="PS51007"/>
    </source>
</evidence>
<keyword evidence="2 6" id="KW-0349">Heme</keyword>
<keyword evidence="1" id="KW-0813">Transport</keyword>
<keyword evidence="7" id="KW-0732">Signal</keyword>
<comment type="PTM">
    <text evidence="6">Binds 1 heme c group covalently per subunit.</text>
</comment>
<evidence type="ECO:0000256" key="4">
    <source>
        <dbReference type="ARBA" id="ARBA00022982"/>
    </source>
</evidence>
<evidence type="ECO:0000313" key="10">
    <source>
        <dbReference type="EMBL" id="WKN35658.1"/>
    </source>
</evidence>
<evidence type="ECO:0000256" key="5">
    <source>
        <dbReference type="ARBA" id="ARBA00023004"/>
    </source>
</evidence>
<reference evidence="10" key="1">
    <citation type="journal article" date="2023" name="Comput. Struct. Biotechnol. J.">
        <title>Discovery of a novel marine Bacteroidetes with a rich repertoire of carbohydrate-active enzymes.</title>
        <authorList>
            <person name="Chen B."/>
            <person name="Liu G."/>
            <person name="Chen Q."/>
            <person name="Wang H."/>
            <person name="Liu L."/>
            <person name="Tang K."/>
        </authorList>
    </citation>
    <scope>NUCLEOTIDE SEQUENCE</scope>
    <source>
        <strain evidence="10">TK19036</strain>
    </source>
</reference>
<feature type="binding site" description="covalent" evidence="6">
    <location>
        <position position="887"/>
    </location>
    <ligand>
        <name>heme c</name>
        <dbReference type="ChEBI" id="CHEBI:61717"/>
    </ligand>
</feature>
<feature type="domain" description="Cytochrome c" evidence="9">
    <location>
        <begin position="869"/>
        <end position="954"/>
    </location>
</feature>
<dbReference type="InterPro" id="IPR011042">
    <property type="entry name" value="6-blade_b-propeller_TolB-like"/>
</dbReference>
<feature type="signal peptide" evidence="7">
    <location>
        <begin position="1"/>
        <end position="26"/>
    </location>
</feature>
<dbReference type="InterPro" id="IPR035986">
    <property type="entry name" value="PKD_dom_sf"/>
</dbReference>
<dbReference type="InterPro" id="IPR000601">
    <property type="entry name" value="PKD_dom"/>
</dbReference>
<protein>
    <submittedName>
        <fullName evidence="10">ThuA domain-containing protein</fullName>
    </submittedName>
</protein>
<dbReference type="GO" id="GO:0005506">
    <property type="term" value="F:iron ion binding"/>
    <property type="evidence" value="ECO:0007669"/>
    <property type="project" value="InterPro"/>
</dbReference>
<dbReference type="SUPFAM" id="SSF50952">
    <property type="entry name" value="Soluble quinoprotein glucose dehydrogenase"/>
    <property type="match status" value="1"/>
</dbReference>
<dbReference type="InterPro" id="IPR029062">
    <property type="entry name" value="Class_I_gatase-like"/>
</dbReference>
<evidence type="ECO:0000256" key="6">
    <source>
        <dbReference type="PIRSR" id="PIRSR602324-1"/>
    </source>
</evidence>
<accession>A0AA49GLM5</accession>
<evidence type="ECO:0000256" key="7">
    <source>
        <dbReference type="SAM" id="SignalP"/>
    </source>
</evidence>
<dbReference type="AlphaFoldDB" id="A0AA49GLM5"/>
<dbReference type="Pfam" id="PF00034">
    <property type="entry name" value="Cytochrom_C"/>
    <property type="match status" value="1"/>
</dbReference>
<reference evidence="10" key="2">
    <citation type="journal article" date="2024" name="Antonie Van Leeuwenhoek">
        <title>Roseihalotalea indica gen. nov., sp. nov., a halophilic Bacteroidetes from mesopelagic Southwest Indian Ocean with higher carbohydrate metabolic potential.</title>
        <authorList>
            <person name="Chen B."/>
            <person name="Zhang M."/>
            <person name="Lin D."/>
            <person name="Ye J."/>
            <person name="Tang K."/>
        </authorList>
    </citation>
    <scope>NUCLEOTIDE SEQUENCE</scope>
    <source>
        <strain evidence="10">TK19036</strain>
    </source>
</reference>
<dbReference type="Pfam" id="PF07995">
    <property type="entry name" value="GSDH"/>
    <property type="match status" value="1"/>
</dbReference>
<dbReference type="CDD" id="cd00146">
    <property type="entry name" value="PKD"/>
    <property type="match status" value="1"/>
</dbReference>
<gene>
    <name evidence="10" type="ORF">K4G66_25135</name>
</gene>
<dbReference type="InterPro" id="IPR011041">
    <property type="entry name" value="Quinoprot_gluc/sorb_DH_b-prop"/>
</dbReference>
<dbReference type="Gene3D" id="1.10.760.10">
    <property type="entry name" value="Cytochrome c-like domain"/>
    <property type="match status" value="1"/>
</dbReference>
<dbReference type="SMART" id="SM00089">
    <property type="entry name" value="PKD"/>
    <property type="match status" value="1"/>
</dbReference>
<name>A0AA49GLM5_9BACT</name>
<dbReference type="SUPFAM" id="SSF49299">
    <property type="entry name" value="PKD domain"/>
    <property type="match status" value="1"/>
</dbReference>
<dbReference type="Gene3D" id="3.40.50.880">
    <property type="match status" value="1"/>
</dbReference>
<dbReference type="InterPro" id="IPR002324">
    <property type="entry name" value="Cyt_c_ID"/>
</dbReference>
<dbReference type="PROSITE" id="PS51007">
    <property type="entry name" value="CYTC"/>
    <property type="match status" value="1"/>
</dbReference>
<dbReference type="InterPro" id="IPR012938">
    <property type="entry name" value="Glc/Sorbosone_DH"/>
</dbReference>
<dbReference type="SUPFAM" id="SSF46626">
    <property type="entry name" value="Cytochrome c"/>
    <property type="match status" value="1"/>
</dbReference>
<proteinExistence type="predicted"/>